<dbReference type="Pfam" id="PF00239">
    <property type="entry name" value="Resolvase"/>
    <property type="match status" value="1"/>
</dbReference>
<dbReference type="SUPFAM" id="SSF53041">
    <property type="entry name" value="Resolvase-like"/>
    <property type="match status" value="1"/>
</dbReference>
<dbReference type="InterPro" id="IPR038109">
    <property type="entry name" value="DNA_bind_recomb_sf"/>
</dbReference>
<dbReference type="InterPro" id="IPR036162">
    <property type="entry name" value="Resolvase-like_N_sf"/>
</dbReference>
<dbReference type="Gene3D" id="3.90.1750.20">
    <property type="entry name" value="Putative Large Serine Recombinase, Chain B, Domain 2"/>
    <property type="match status" value="1"/>
</dbReference>
<evidence type="ECO:0000259" key="3">
    <source>
        <dbReference type="PROSITE" id="PS51737"/>
    </source>
</evidence>
<feature type="domain" description="Recombinase" evidence="3">
    <location>
        <begin position="163"/>
        <end position="336"/>
    </location>
</feature>
<dbReference type="Pfam" id="PF07508">
    <property type="entry name" value="Recombinase"/>
    <property type="match status" value="1"/>
</dbReference>
<dbReference type="AlphaFoldDB" id="A0A7R7IEC1"/>
<reference evidence="4 5" key="1">
    <citation type="submission" date="2020-11" db="EMBL/GenBank/DDBJ databases">
        <title>Draft genome sequencing of a Lachnospiraceae strain isolated from anoxic soil subjected to BSD treatment.</title>
        <authorList>
            <person name="Uek A."/>
            <person name="Tonouchi A."/>
        </authorList>
    </citation>
    <scope>NUCLEOTIDE SEQUENCE [LARGE SCALE GENOMIC DNA]</scope>
    <source>
        <strain evidence="4 5">TB5</strain>
    </source>
</reference>
<name>A0A7R7IEC1_9FIRM</name>
<dbReference type="RefSeq" id="WP_271713041.1">
    <property type="nucleotide sequence ID" value="NZ_AP024169.1"/>
</dbReference>
<dbReference type="PROSITE" id="PS51736">
    <property type="entry name" value="RECOMBINASES_3"/>
    <property type="match status" value="1"/>
</dbReference>
<proteinExistence type="predicted"/>
<accession>A0A7R7IEC1</accession>
<dbReference type="InterPro" id="IPR011109">
    <property type="entry name" value="DNA_bind_recombinase_dom"/>
</dbReference>
<dbReference type="InterPro" id="IPR025827">
    <property type="entry name" value="Zn_ribbon_recom_dom"/>
</dbReference>
<feature type="domain" description="Resolvase/invertase-type recombinase catalytic" evidence="2">
    <location>
        <begin position="3"/>
        <end position="155"/>
    </location>
</feature>
<dbReference type="Gene3D" id="3.40.50.1390">
    <property type="entry name" value="Resolvase, N-terminal catalytic domain"/>
    <property type="match status" value="1"/>
</dbReference>
<evidence type="ECO:0000256" key="1">
    <source>
        <dbReference type="SAM" id="Coils"/>
    </source>
</evidence>
<dbReference type="InterPro" id="IPR006119">
    <property type="entry name" value="Resolv_N"/>
</dbReference>
<evidence type="ECO:0000259" key="2">
    <source>
        <dbReference type="PROSITE" id="PS51736"/>
    </source>
</evidence>
<feature type="coiled-coil region" evidence="1">
    <location>
        <begin position="517"/>
        <end position="544"/>
    </location>
</feature>
<dbReference type="GO" id="GO:0000150">
    <property type="term" value="F:DNA strand exchange activity"/>
    <property type="evidence" value="ECO:0007669"/>
    <property type="project" value="InterPro"/>
</dbReference>
<dbReference type="EMBL" id="AP024169">
    <property type="protein sequence ID" value="BCN31954.1"/>
    <property type="molecule type" value="Genomic_DNA"/>
</dbReference>
<dbReference type="GO" id="GO:0003677">
    <property type="term" value="F:DNA binding"/>
    <property type="evidence" value="ECO:0007669"/>
    <property type="project" value="InterPro"/>
</dbReference>
<dbReference type="KEGG" id="ahb:bsdtb5_32490"/>
<sequence>MSKVAIYCRLSVEDEDKREEEDSDSITNQKLLLTEYAMKYEMEIYRIYVDDNYSGLDDKRPSFLEMIEDAKQKKFDVILCKTQSRFTRDIILVEKYIHGLLPELGIRFVSILDNADSDDKGNKRARQINGLVNEWYCEELSDNIRMVLDKKRKDGDFIGSFAPYGYRKSEENHHHLEIDPEAAKNVLLIYNLYLEDYSVKGISEYLESHKVLAPTWYRKEQEHSKANEMENLNSEQTITFDQNRMDQNIVEQYIVEQYIENDRYHWPVSSIKKILHSEVYLGHLVQGKEKKVSYKSKKRIITQKENWFIVYDTHDPIISLTKFQKVQERLYERQKSHQNIRDNKKDILLGKVICGTCGKVMYKTSGNRSNQKYYHCSTYVKSKGKSCEKNSIRCECLLKIIEEQINEQMITEHSIKKDERLHSESLQKITQEIKRIQDEIDFHKKSIVQIYLDQSKGLLEDELYQEVITEVNQKIIYLKQQEKELGNMKNKIMFDKNIEQTEKLIKEEGFAFIHRDANNRDNLMNELIEKIEIKEEEKDKLVNIYWKV</sequence>
<protein>
    <submittedName>
        <fullName evidence="4">Recombinase</fullName>
    </submittedName>
</protein>
<keyword evidence="1" id="KW-0175">Coiled coil</keyword>
<evidence type="ECO:0000313" key="4">
    <source>
        <dbReference type="EMBL" id="BCN31954.1"/>
    </source>
</evidence>
<dbReference type="SMART" id="SM00857">
    <property type="entry name" value="Resolvase"/>
    <property type="match status" value="1"/>
</dbReference>
<dbReference type="PANTHER" id="PTHR30461:SF23">
    <property type="entry name" value="DNA RECOMBINASE-RELATED"/>
    <property type="match status" value="1"/>
</dbReference>
<dbReference type="Proteomes" id="UP000595897">
    <property type="component" value="Chromosome"/>
</dbReference>
<gene>
    <name evidence="4" type="primary">tndX</name>
    <name evidence="4" type="ORF">bsdtb5_32490</name>
</gene>
<organism evidence="4 5">
    <name type="scientific">Anaeromicropila herbilytica</name>
    <dbReference type="NCBI Taxonomy" id="2785025"/>
    <lineage>
        <taxon>Bacteria</taxon>
        <taxon>Bacillati</taxon>
        <taxon>Bacillota</taxon>
        <taxon>Clostridia</taxon>
        <taxon>Lachnospirales</taxon>
        <taxon>Lachnospiraceae</taxon>
        <taxon>Anaeromicropila</taxon>
    </lineage>
</organism>
<dbReference type="Pfam" id="PF13408">
    <property type="entry name" value="Zn_ribbon_recom"/>
    <property type="match status" value="1"/>
</dbReference>
<evidence type="ECO:0000313" key="5">
    <source>
        <dbReference type="Proteomes" id="UP000595897"/>
    </source>
</evidence>
<dbReference type="PANTHER" id="PTHR30461">
    <property type="entry name" value="DNA-INVERTASE FROM LAMBDOID PROPHAGE"/>
    <property type="match status" value="1"/>
</dbReference>
<dbReference type="InterPro" id="IPR050639">
    <property type="entry name" value="SSR_resolvase"/>
</dbReference>
<dbReference type="PROSITE" id="PS51737">
    <property type="entry name" value="RECOMBINASE_DNA_BIND"/>
    <property type="match status" value="1"/>
</dbReference>
<keyword evidence="5" id="KW-1185">Reference proteome</keyword>